<feature type="region of interest" description="Disordered" evidence="1">
    <location>
        <begin position="1"/>
        <end position="31"/>
    </location>
</feature>
<protein>
    <recommendedName>
        <fullName evidence="4">HTH psq-type domain-containing protein</fullName>
    </recommendedName>
</protein>
<evidence type="ECO:0000313" key="3">
    <source>
        <dbReference type="Proteomes" id="UP000186922"/>
    </source>
</evidence>
<keyword evidence="3" id="KW-1185">Reference proteome</keyword>
<feature type="compositionally biased region" description="Basic residues" evidence="1">
    <location>
        <begin position="1"/>
        <end position="11"/>
    </location>
</feature>
<organism evidence="2 3">
    <name type="scientific">Ramazzottius varieornatus</name>
    <name type="common">Water bear</name>
    <name type="synonym">Tardigrade</name>
    <dbReference type="NCBI Taxonomy" id="947166"/>
    <lineage>
        <taxon>Eukaryota</taxon>
        <taxon>Metazoa</taxon>
        <taxon>Ecdysozoa</taxon>
        <taxon>Tardigrada</taxon>
        <taxon>Eutardigrada</taxon>
        <taxon>Parachela</taxon>
        <taxon>Hypsibioidea</taxon>
        <taxon>Ramazzottiidae</taxon>
        <taxon>Ramazzottius</taxon>
    </lineage>
</organism>
<evidence type="ECO:0008006" key="4">
    <source>
        <dbReference type="Google" id="ProtNLM"/>
    </source>
</evidence>
<feature type="region of interest" description="Disordered" evidence="1">
    <location>
        <begin position="52"/>
        <end position="87"/>
    </location>
</feature>
<proteinExistence type="predicted"/>
<dbReference type="AlphaFoldDB" id="A0A1D1UTB1"/>
<reference evidence="2 3" key="1">
    <citation type="journal article" date="2016" name="Nat. Commun.">
        <title>Extremotolerant tardigrade genome and improved radiotolerance of human cultured cells by tardigrade-unique protein.</title>
        <authorList>
            <person name="Hashimoto T."/>
            <person name="Horikawa D.D."/>
            <person name="Saito Y."/>
            <person name="Kuwahara H."/>
            <person name="Kozuka-Hata H."/>
            <person name="Shin-I T."/>
            <person name="Minakuchi Y."/>
            <person name="Ohishi K."/>
            <person name="Motoyama A."/>
            <person name="Aizu T."/>
            <person name="Enomoto A."/>
            <person name="Kondo K."/>
            <person name="Tanaka S."/>
            <person name="Hara Y."/>
            <person name="Koshikawa S."/>
            <person name="Sagara H."/>
            <person name="Miura T."/>
            <person name="Yokobori S."/>
            <person name="Miyagawa K."/>
            <person name="Suzuki Y."/>
            <person name="Kubo T."/>
            <person name="Oyama M."/>
            <person name="Kohara Y."/>
            <person name="Fujiyama A."/>
            <person name="Arakawa K."/>
            <person name="Katayama T."/>
            <person name="Toyoda A."/>
            <person name="Kunieda T."/>
        </authorList>
    </citation>
    <scope>NUCLEOTIDE SEQUENCE [LARGE SCALE GENOMIC DNA]</scope>
    <source>
        <strain evidence="2 3">YOKOZUNA-1</strain>
    </source>
</reference>
<evidence type="ECO:0000313" key="2">
    <source>
        <dbReference type="EMBL" id="GAU91705.1"/>
    </source>
</evidence>
<evidence type="ECO:0000256" key="1">
    <source>
        <dbReference type="SAM" id="MobiDB-lite"/>
    </source>
</evidence>
<dbReference type="Proteomes" id="UP000186922">
    <property type="component" value="Unassembled WGS sequence"/>
</dbReference>
<name>A0A1D1UTB1_RAMVA</name>
<sequence length="110" mass="12178">MSQQFKTKRPRRYSEEDPKRALSAVENGTGHREAARLYNEASKSVTLLAARSETHHVMDQDDATSSSECDEPEDSAEALAESDAVEVETEHQTLRATMTMTMTSCISGIK</sequence>
<comment type="caution">
    <text evidence="2">The sequence shown here is derived from an EMBL/GenBank/DDBJ whole genome shotgun (WGS) entry which is preliminary data.</text>
</comment>
<dbReference type="EMBL" id="BDGG01000002">
    <property type="protein sequence ID" value="GAU91705.1"/>
    <property type="molecule type" value="Genomic_DNA"/>
</dbReference>
<gene>
    <name evidence="2" type="primary">RvY_03911-1</name>
    <name evidence="2" type="synonym">RvY_03911.1</name>
    <name evidence="2" type="ORF">RvY_03911</name>
</gene>
<accession>A0A1D1UTB1</accession>